<proteinExistence type="predicted"/>
<dbReference type="InterPro" id="IPR009003">
    <property type="entry name" value="Peptidase_S1_PA"/>
</dbReference>
<evidence type="ECO:0000256" key="1">
    <source>
        <dbReference type="SAM" id="MobiDB-lite"/>
    </source>
</evidence>
<name>A0A4Q8BCX1_9ACTN</name>
<accession>A0A4Q8BCX1</accession>
<dbReference type="Pfam" id="PF13365">
    <property type="entry name" value="Trypsin_2"/>
    <property type="match status" value="1"/>
</dbReference>
<evidence type="ECO:0000313" key="3">
    <source>
        <dbReference type="Proteomes" id="UP000294114"/>
    </source>
</evidence>
<feature type="region of interest" description="Disordered" evidence="1">
    <location>
        <begin position="587"/>
        <end position="627"/>
    </location>
</feature>
<dbReference type="Proteomes" id="UP000294114">
    <property type="component" value="Unassembled WGS sequence"/>
</dbReference>
<dbReference type="RefSeq" id="WP_130335528.1">
    <property type="nucleotide sequence ID" value="NZ_SHLD01000001.1"/>
</dbReference>
<dbReference type="SUPFAM" id="SSF50494">
    <property type="entry name" value="Trypsin-like serine proteases"/>
    <property type="match status" value="1"/>
</dbReference>
<dbReference type="OrthoDB" id="3867284at2"/>
<feature type="compositionally biased region" description="Basic and acidic residues" evidence="1">
    <location>
        <begin position="594"/>
        <end position="604"/>
    </location>
</feature>
<organism evidence="2 3">
    <name type="scientific">Micromonospora kangleipakensis</name>
    <dbReference type="NCBI Taxonomy" id="1077942"/>
    <lineage>
        <taxon>Bacteria</taxon>
        <taxon>Bacillati</taxon>
        <taxon>Actinomycetota</taxon>
        <taxon>Actinomycetes</taxon>
        <taxon>Micromonosporales</taxon>
        <taxon>Micromonosporaceae</taxon>
        <taxon>Micromonospora</taxon>
    </lineage>
</organism>
<protein>
    <submittedName>
        <fullName evidence="2">Trypsin-like peptidase</fullName>
    </submittedName>
</protein>
<dbReference type="AlphaFoldDB" id="A0A4Q8BCX1"/>
<reference evidence="2 3" key="1">
    <citation type="submission" date="2019-02" db="EMBL/GenBank/DDBJ databases">
        <title>Sequencing the genomes of 1000 actinobacteria strains.</title>
        <authorList>
            <person name="Klenk H.-P."/>
        </authorList>
    </citation>
    <scope>NUCLEOTIDE SEQUENCE [LARGE SCALE GENOMIC DNA]</scope>
    <source>
        <strain evidence="2 3">DSM 45612</strain>
    </source>
</reference>
<keyword evidence="3" id="KW-1185">Reference proteome</keyword>
<dbReference type="EMBL" id="SHLD01000001">
    <property type="protein sequence ID" value="RZU75498.1"/>
    <property type="molecule type" value="Genomic_DNA"/>
</dbReference>
<evidence type="ECO:0000313" key="2">
    <source>
        <dbReference type="EMBL" id="RZU75498.1"/>
    </source>
</evidence>
<comment type="caution">
    <text evidence="2">The sequence shown here is derived from an EMBL/GenBank/DDBJ whole genome shotgun (WGS) entry which is preliminary data.</text>
</comment>
<gene>
    <name evidence="2" type="ORF">EV384_4042</name>
</gene>
<sequence length="627" mass="68975">MALPANTVSKLTGVLKSCTALVLIDGNPRGTAFFISENQILTCQHVVKNRDEVDVRPYRRKVRKARVVAREPETGLDLALLEVSPDPDEDSQPCVLLDERLDEADYYLAGYPKEIGLEPGLEVFKVAGHPRETSAGALQQLQLEAGKQVTWGLSGGPVLNTATGAVTAVVRSAKDPLGALGGGAIPISRATEAFEQVRQVVKEPPLAVRKWRDALGRNLWQQLGRGWDMHARVDLMVSGARNKWCITTDPTGSPGQYITGRDLGDDVTEAMFRWAQRRRISAREEVDLLGRLLAGALFPSTVASHLKILGNADEVLVRLHLDQDTNLADIPWELAAVPGQEKKFLAANPRYRFVRVVDEAEPPAAPVADAAQIRVLGVVALPPRWKFPTIYEERPYEWPDVTDVWGRLRESIGGAGFELVQLTDAEPFELRNDLETGSFDVLHYVGVGRIGKNGQAQLSMVDAVEGDGTWQNVDEVLAWAAVGGVRMVLLEFTLPPADQVAEAVSPSALGEMIQGSISAVVFTRFPVHPRQFQSFNRGFYRHLGRGESVETAVQLGRGMLEQNKFVEDAACFGWFTLVTGPQSDIRLVQPQPARHQDRSTKRPLEGQPDGQKQGTWESAVVRDEFSR</sequence>
<dbReference type="Gene3D" id="2.40.10.120">
    <property type="match status" value="1"/>
</dbReference>